<dbReference type="Pfam" id="PF02518">
    <property type="entry name" value="HATPase_c"/>
    <property type="match status" value="1"/>
</dbReference>
<evidence type="ECO:0000256" key="4">
    <source>
        <dbReference type="ARBA" id="ARBA00022475"/>
    </source>
</evidence>
<dbReference type="EC" id="2.7.13.3" evidence="3"/>
<dbReference type="Pfam" id="PF14689">
    <property type="entry name" value="SPOB_a"/>
    <property type="match status" value="1"/>
</dbReference>
<dbReference type="Pfam" id="PF00989">
    <property type="entry name" value="PAS"/>
    <property type="match status" value="1"/>
</dbReference>
<dbReference type="RefSeq" id="WP_132082987.1">
    <property type="nucleotide sequence ID" value="NZ_DALZLR010000017.1"/>
</dbReference>
<evidence type="ECO:0000313" key="17">
    <source>
        <dbReference type="EMBL" id="TCL33952.1"/>
    </source>
</evidence>
<keyword evidence="9 17" id="KW-0418">Kinase</keyword>
<dbReference type="InterPro" id="IPR013767">
    <property type="entry name" value="PAS_fold"/>
</dbReference>
<comment type="caution">
    <text evidence="17">The sequence shown here is derived from an EMBL/GenBank/DDBJ whole genome shotgun (WGS) entry which is preliminary data.</text>
</comment>
<feature type="domain" description="Histidine kinase" evidence="15">
    <location>
        <begin position="386"/>
        <end position="515"/>
    </location>
</feature>
<evidence type="ECO:0000256" key="6">
    <source>
        <dbReference type="ARBA" id="ARBA00022679"/>
    </source>
</evidence>
<dbReference type="PROSITE" id="PS50112">
    <property type="entry name" value="PAS"/>
    <property type="match status" value="1"/>
</dbReference>
<evidence type="ECO:0000256" key="12">
    <source>
        <dbReference type="ARBA" id="ARBA00023012"/>
    </source>
</evidence>
<dbReference type="SMART" id="SM00091">
    <property type="entry name" value="PAS"/>
    <property type="match status" value="1"/>
</dbReference>
<dbReference type="GO" id="GO:0005524">
    <property type="term" value="F:ATP binding"/>
    <property type="evidence" value="ECO:0007669"/>
    <property type="project" value="UniProtKB-KW"/>
</dbReference>
<dbReference type="InterPro" id="IPR039506">
    <property type="entry name" value="SPOB_a"/>
</dbReference>
<keyword evidence="7 14" id="KW-0812">Transmembrane</keyword>
<evidence type="ECO:0000259" key="15">
    <source>
        <dbReference type="PROSITE" id="PS50109"/>
    </source>
</evidence>
<protein>
    <recommendedName>
        <fullName evidence="3">histidine kinase</fullName>
        <ecNumber evidence="3">2.7.13.3</ecNumber>
    </recommendedName>
</protein>
<sequence length="517" mass="56418">MLHSVIMVFLVLITAGLLIAQNVSMNVQSSTADKAMSIAQVVARVPHVQQALLSDNPSETLQPFAERWRIATDAAFIVISNMEAIRFSYPIPEKIGTPMANLYRDPVLQGNEYVYIGKGSLEPSLRANVPIFHPETGLQIGFVSVGFYLKDINETFMESFKQILFALFVGLMFSVAGAVYLSGNVKKAIFGLEPHEIATILKERTATLEAIREGVVAVDVEGRIRLVNNEAAKVLGIDEQAVIGKQVDDLIPRSGLDEVISSGIAVYDEEHYVGNTIILANSVPIIVDQEVSGAVITFRDRTEVNRMAEALTGVHSFVDILRAQTHEFKNKMHTISGLIQLGQYDEAIRFATDGNISRQGLFNQLNGQIRDSVIFGLLLGKASVMREKGIEFSIDSESFLEELPIHVTSGDIVLVLGNLLQNAIEALAETEEKIIYVSIVQETAELTILVQNSGPWIPKEVATTIFEQGVTTKPSGSGLGLALVSEKLQLIKGSIVQSNLPLGGVQFAVKIPYSQGW</sequence>
<keyword evidence="11 14" id="KW-1133">Transmembrane helix</keyword>
<dbReference type="Proteomes" id="UP000295063">
    <property type="component" value="Unassembled WGS sequence"/>
</dbReference>
<keyword evidence="8" id="KW-0547">Nucleotide-binding</keyword>
<feature type="transmembrane region" description="Helical" evidence="14">
    <location>
        <begin position="163"/>
        <end position="181"/>
    </location>
</feature>
<dbReference type="InterPro" id="IPR003594">
    <property type="entry name" value="HATPase_dom"/>
</dbReference>
<keyword evidence="6" id="KW-0808">Transferase</keyword>
<dbReference type="GO" id="GO:0006355">
    <property type="term" value="P:regulation of DNA-templated transcription"/>
    <property type="evidence" value="ECO:0007669"/>
    <property type="project" value="InterPro"/>
</dbReference>
<evidence type="ECO:0000256" key="7">
    <source>
        <dbReference type="ARBA" id="ARBA00022692"/>
    </source>
</evidence>
<evidence type="ECO:0000256" key="5">
    <source>
        <dbReference type="ARBA" id="ARBA00022553"/>
    </source>
</evidence>
<dbReference type="SUPFAM" id="SSF55890">
    <property type="entry name" value="Sporulation response regulatory protein Spo0B"/>
    <property type="match status" value="1"/>
</dbReference>
<dbReference type="PANTHER" id="PTHR43547:SF10">
    <property type="entry name" value="SENSOR HISTIDINE KINASE DCUS"/>
    <property type="match status" value="1"/>
</dbReference>
<keyword evidence="4" id="KW-1003">Cell membrane</keyword>
<dbReference type="PROSITE" id="PS50109">
    <property type="entry name" value="HIS_KIN"/>
    <property type="match status" value="1"/>
</dbReference>
<dbReference type="SMART" id="SM00387">
    <property type="entry name" value="HATPase_c"/>
    <property type="match status" value="1"/>
</dbReference>
<dbReference type="InterPro" id="IPR016120">
    <property type="entry name" value="Sig_transdc_His_kin_SpoOB"/>
</dbReference>
<name>A0A4R1Q0Q6_9FIRM</name>
<proteinExistence type="predicted"/>
<dbReference type="EMBL" id="SLUI01000016">
    <property type="protein sequence ID" value="TCL33952.1"/>
    <property type="molecule type" value="Genomic_DNA"/>
</dbReference>
<evidence type="ECO:0000313" key="18">
    <source>
        <dbReference type="Proteomes" id="UP000295063"/>
    </source>
</evidence>
<keyword evidence="10" id="KW-0067">ATP-binding</keyword>
<evidence type="ECO:0000256" key="14">
    <source>
        <dbReference type="SAM" id="Phobius"/>
    </source>
</evidence>
<keyword evidence="18" id="KW-1185">Reference proteome</keyword>
<dbReference type="AlphaFoldDB" id="A0A4R1Q0Q6"/>
<evidence type="ECO:0000256" key="10">
    <source>
        <dbReference type="ARBA" id="ARBA00022840"/>
    </source>
</evidence>
<dbReference type="OrthoDB" id="9792686at2"/>
<accession>A0A4R1Q0Q6</accession>
<reference evidence="17 18" key="1">
    <citation type="submission" date="2019-03" db="EMBL/GenBank/DDBJ databases">
        <title>Genomic Encyclopedia of Type Strains, Phase IV (KMG-IV): sequencing the most valuable type-strain genomes for metagenomic binning, comparative biology and taxonomic classification.</title>
        <authorList>
            <person name="Goeker M."/>
        </authorList>
    </citation>
    <scope>NUCLEOTIDE SEQUENCE [LARGE SCALE GENOMIC DNA]</scope>
    <source>
        <strain evidence="17 18">DSM 15969</strain>
    </source>
</reference>
<dbReference type="Gene3D" id="3.30.565.10">
    <property type="entry name" value="Histidine kinase-like ATPase, C-terminal domain"/>
    <property type="match status" value="1"/>
</dbReference>
<evidence type="ECO:0000256" key="2">
    <source>
        <dbReference type="ARBA" id="ARBA00004651"/>
    </source>
</evidence>
<dbReference type="Gene3D" id="3.30.450.20">
    <property type="entry name" value="PAS domain"/>
    <property type="match status" value="2"/>
</dbReference>
<evidence type="ECO:0000256" key="11">
    <source>
        <dbReference type="ARBA" id="ARBA00022989"/>
    </source>
</evidence>
<dbReference type="InterPro" id="IPR033463">
    <property type="entry name" value="sCache_3"/>
</dbReference>
<dbReference type="SUPFAM" id="SSF103190">
    <property type="entry name" value="Sensory domain-like"/>
    <property type="match status" value="1"/>
</dbReference>
<dbReference type="SUPFAM" id="SSF55874">
    <property type="entry name" value="ATPase domain of HSP90 chaperone/DNA topoisomerase II/histidine kinase"/>
    <property type="match status" value="1"/>
</dbReference>
<evidence type="ECO:0000259" key="16">
    <source>
        <dbReference type="PROSITE" id="PS50112"/>
    </source>
</evidence>
<keyword evidence="5" id="KW-0597">Phosphoprotein</keyword>
<dbReference type="GO" id="GO:0005886">
    <property type="term" value="C:plasma membrane"/>
    <property type="evidence" value="ECO:0007669"/>
    <property type="project" value="UniProtKB-SubCell"/>
</dbReference>
<dbReference type="NCBIfam" id="TIGR00229">
    <property type="entry name" value="sensory_box"/>
    <property type="match status" value="1"/>
</dbReference>
<keyword evidence="13 14" id="KW-0472">Membrane</keyword>
<dbReference type="SUPFAM" id="SSF55785">
    <property type="entry name" value="PYP-like sensor domain (PAS domain)"/>
    <property type="match status" value="1"/>
</dbReference>
<dbReference type="InterPro" id="IPR004358">
    <property type="entry name" value="Sig_transdc_His_kin-like_C"/>
</dbReference>
<feature type="domain" description="PAS" evidence="16">
    <location>
        <begin position="200"/>
        <end position="251"/>
    </location>
</feature>
<evidence type="ECO:0000256" key="9">
    <source>
        <dbReference type="ARBA" id="ARBA00022777"/>
    </source>
</evidence>
<comment type="catalytic activity">
    <reaction evidence="1">
        <text>ATP + protein L-histidine = ADP + protein N-phospho-L-histidine.</text>
        <dbReference type="EC" id="2.7.13.3"/>
    </reaction>
</comment>
<evidence type="ECO:0000256" key="8">
    <source>
        <dbReference type="ARBA" id="ARBA00022741"/>
    </source>
</evidence>
<keyword evidence="12" id="KW-0902">Two-component regulatory system</keyword>
<dbReference type="InterPro" id="IPR029151">
    <property type="entry name" value="Sensor-like_sf"/>
</dbReference>
<dbReference type="PRINTS" id="PR00344">
    <property type="entry name" value="BCTRLSENSOR"/>
</dbReference>
<dbReference type="InterPro" id="IPR000014">
    <property type="entry name" value="PAS"/>
</dbReference>
<dbReference type="InterPro" id="IPR005467">
    <property type="entry name" value="His_kinase_dom"/>
</dbReference>
<gene>
    <name evidence="17" type="ORF">EV210_11654</name>
</gene>
<dbReference type="Pfam" id="PF17203">
    <property type="entry name" value="sCache_3_2"/>
    <property type="match status" value="1"/>
</dbReference>
<dbReference type="GO" id="GO:0000155">
    <property type="term" value="F:phosphorelay sensor kinase activity"/>
    <property type="evidence" value="ECO:0007669"/>
    <property type="project" value="InterPro"/>
</dbReference>
<dbReference type="FunFam" id="3.30.450.20:FF:000018">
    <property type="entry name" value="Sensor histidine kinase DcuS"/>
    <property type="match status" value="1"/>
</dbReference>
<organism evidence="17 18">
    <name type="scientific">Anaerospora hongkongensis</name>
    <dbReference type="NCBI Taxonomy" id="244830"/>
    <lineage>
        <taxon>Bacteria</taxon>
        <taxon>Bacillati</taxon>
        <taxon>Bacillota</taxon>
        <taxon>Negativicutes</taxon>
        <taxon>Selenomonadales</taxon>
        <taxon>Sporomusaceae</taxon>
        <taxon>Anaerospora</taxon>
    </lineage>
</organism>
<dbReference type="InterPro" id="IPR035965">
    <property type="entry name" value="PAS-like_dom_sf"/>
</dbReference>
<dbReference type="CDD" id="cd00130">
    <property type="entry name" value="PAS"/>
    <property type="match status" value="1"/>
</dbReference>
<evidence type="ECO:0000256" key="13">
    <source>
        <dbReference type="ARBA" id="ARBA00023136"/>
    </source>
</evidence>
<evidence type="ECO:0000256" key="3">
    <source>
        <dbReference type="ARBA" id="ARBA00012438"/>
    </source>
</evidence>
<dbReference type="PANTHER" id="PTHR43547">
    <property type="entry name" value="TWO-COMPONENT HISTIDINE KINASE"/>
    <property type="match status" value="1"/>
</dbReference>
<dbReference type="InterPro" id="IPR036890">
    <property type="entry name" value="HATPase_C_sf"/>
</dbReference>
<comment type="subcellular location">
    <subcellularLocation>
        <location evidence="2">Cell membrane</location>
        <topology evidence="2">Multi-pass membrane protein</topology>
    </subcellularLocation>
</comment>
<dbReference type="Gene3D" id="1.10.287.130">
    <property type="match status" value="1"/>
</dbReference>
<evidence type="ECO:0000256" key="1">
    <source>
        <dbReference type="ARBA" id="ARBA00000085"/>
    </source>
</evidence>